<evidence type="ECO:0000256" key="3">
    <source>
        <dbReference type="ARBA" id="ARBA00022679"/>
    </source>
</evidence>
<keyword evidence="8" id="KW-0539">Nucleus</keyword>
<evidence type="ECO:0000313" key="12">
    <source>
        <dbReference type="EMBL" id="WWC68528.1"/>
    </source>
</evidence>
<evidence type="ECO:0000313" key="13">
    <source>
        <dbReference type="Proteomes" id="UP000094020"/>
    </source>
</evidence>
<dbReference type="PANTHER" id="PTHR31571:SF2">
    <property type="entry name" value="HISTONE ACETYLTRANSFERASE RTT109"/>
    <property type="match status" value="1"/>
</dbReference>
<protein>
    <recommendedName>
        <fullName evidence="2">histone acetyltransferase</fullName>
        <ecNumber evidence="2">2.3.1.48</ecNumber>
    </recommendedName>
</protein>
<keyword evidence="7" id="KW-0804">Transcription</keyword>
<dbReference type="STRING" id="1296096.A0A1B9I5L4"/>
<sequence length="589" mass="65625">MSVTVSGLRSHLLEALSTVPSPYELGLTVLLSEAKRTTSIFPHTPVPPKCYQQEILVVLSSNLPLPQSNKINTDTSDTVDPSASSSKTENNDNRKVLVTAISAYLYTFPSNSSSILYISKIDSSGYTPIPLPLTRILIVSFLTYFLDTLPNIRIQLFARAQKQYLFANSSKNLNKKVLSGSGLCKWWKGVYEETIITHMKSRSSSALYVGAQQSNKSQEKEDYKLNYLIPGYEELESLNLLGKGKELPNDLKWSYIPPFNTPIFASSSSKSNTNLPESLATLIPSLPDDPKTRFLEELVTDHFQKNSSSNGNSRRIKRTQPEISDSISLTLDKPDQNGSGTATVKKSKKERELEEELNGRKSSHIALSKLDKKEFWVRIGFRQECGQDVTGFFSLEKSSSPNNAQQNIGRLEENTIKTPLYDEKEDENSKAKIDQPVQRVDTVNSLAPESQNILALSSSSSTEMKLPIKSTKPTSIIQDQSSSIVTISKEPLLRPEILNRLLTALTNLDFADLPLSLEGTDIWLKQAKSIVVGEIGQDNWTKCVGIIKAKEGLLGMNDNGVTRKDRLDEKKEDEVVTMLMPKKKKKKIN</sequence>
<dbReference type="PROSITE" id="PS51728">
    <property type="entry name" value="RTT109_HAT"/>
    <property type="match status" value="1"/>
</dbReference>
<keyword evidence="3" id="KW-0808">Transferase</keyword>
<keyword evidence="4" id="KW-0227">DNA damage</keyword>
<feature type="region of interest" description="Disordered" evidence="10">
    <location>
        <begin position="396"/>
        <end position="416"/>
    </location>
</feature>
<reference evidence="12" key="4">
    <citation type="submission" date="2024-02" db="EMBL/GenBank/DDBJ databases">
        <title>Comparative genomics of Cryptococcus and Kwoniella reveals pathogenesis evolution and contrasting modes of karyotype evolution via chromosome fusion or intercentromeric recombination.</title>
        <authorList>
            <person name="Coelho M.A."/>
            <person name="David-Palma M."/>
            <person name="Shea T."/>
            <person name="Bowers K."/>
            <person name="McGinley-Smith S."/>
            <person name="Mohammad A.W."/>
            <person name="Gnirke A."/>
            <person name="Yurkov A.M."/>
            <person name="Nowrousian M."/>
            <person name="Sun S."/>
            <person name="Cuomo C.A."/>
            <person name="Heitman J."/>
        </authorList>
    </citation>
    <scope>NUCLEOTIDE SEQUENCE</scope>
    <source>
        <strain evidence="12">CBS 10737</strain>
    </source>
</reference>
<dbReference type="Pfam" id="PF08214">
    <property type="entry name" value="HAT_KAT11"/>
    <property type="match status" value="1"/>
</dbReference>
<dbReference type="SMART" id="SM01250">
    <property type="entry name" value="KAT11"/>
    <property type="match status" value="1"/>
</dbReference>
<dbReference type="GO" id="GO:0006355">
    <property type="term" value="P:regulation of DNA-templated transcription"/>
    <property type="evidence" value="ECO:0007669"/>
    <property type="project" value="InterPro"/>
</dbReference>
<organism evidence="11">
    <name type="scientific">Kwoniella pini CBS 10737</name>
    <dbReference type="NCBI Taxonomy" id="1296096"/>
    <lineage>
        <taxon>Eukaryota</taxon>
        <taxon>Fungi</taxon>
        <taxon>Dikarya</taxon>
        <taxon>Basidiomycota</taxon>
        <taxon>Agaricomycotina</taxon>
        <taxon>Tremellomycetes</taxon>
        <taxon>Tremellales</taxon>
        <taxon>Cryptococcaceae</taxon>
        <taxon>Kwoniella</taxon>
    </lineage>
</organism>
<feature type="compositionally biased region" description="Polar residues" evidence="10">
    <location>
        <begin position="68"/>
        <end position="88"/>
    </location>
</feature>
<reference evidence="11" key="1">
    <citation type="submission" date="2013-07" db="EMBL/GenBank/DDBJ databases">
        <title>The Genome Sequence of Cryptococcus pinus CBS10737.</title>
        <authorList>
            <consortium name="The Broad Institute Genome Sequencing Platform"/>
            <person name="Cuomo C."/>
            <person name="Litvintseva A."/>
            <person name="Chen Y."/>
            <person name="Heitman J."/>
            <person name="Sun S."/>
            <person name="Springer D."/>
            <person name="Dromer F."/>
            <person name="Young S.K."/>
            <person name="Zeng Q."/>
            <person name="Gargeya S."/>
            <person name="Fitzgerald M."/>
            <person name="Abouelleil A."/>
            <person name="Alvarado L."/>
            <person name="Berlin A.M."/>
            <person name="Chapman S.B."/>
            <person name="Dewar J."/>
            <person name="Goldberg J."/>
            <person name="Griggs A."/>
            <person name="Gujja S."/>
            <person name="Hansen M."/>
            <person name="Howarth C."/>
            <person name="Imamovic A."/>
            <person name="Larimer J."/>
            <person name="McCowan C."/>
            <person name="Murphy C."/>
            <person name="Pearson M."/>
            <person name="Priest M."/>
            <person name="Roberts A."/>
            <person name="Saif S."/>
            <person name="Shea T."/>
            <person name="Sykes S."/>
            <person name="Wortman J."/>
            <person name="Nusbaum C."/>
            <person name="Birren B."/>
        </authorList>
    </citation>
    <scope>NUCLEOTIDE SEQUENCE [LARGE SCALE GENOMIC DNA]</scope>
    <source>
        <strain evidence="11">CBS 10737</strain>
    </source>
</reference>
<evidence type="ECO:0000256" key="9">
    <source>
        <dbReference type="ARBA" id="ARBA00048940"/>
    </source>
</evidence>
<dbReference type="GO" id="GO:0032931">
    <property type="term" value="F:histone H3K56 acetyltransferase activity"/>
    <property type="evidence" value="ECO:0007669"/>
    <property type="project" value="TreeGrafter"/>
</dbReference>
<evidence type="ECO:0000256" key="7">
    <source>
        <dbReference type="ARBA" id="ARBA00023163"/>
    </source>
</evidence>
<evidence type="ECO:0000256" key="8">
    <source>
        <dbReference type="ARBA" id="ARBA00023242"/>
    </source>
</evidence>
<evidence type="ECO:0000256" key="6">
    <source>
        <dbReference type="ARBA" id="ARBA00023015"/>
    </source>
</evidence>
<name>A0A1B9I5L4_9TREE</name>
<feature type="region of interest" description="Disordered" evidence="10">
    <location>
        <begin position="302"/>
        <end position="361"/>
    </location>
</feature>
<evidence type="ECO:0000256" key="10">
    <source>
        <dbReference type="SAM" id="MobiDB-lite"/>
    </source>
</evidence>
<dbReference type="EMBL" id="KI894009">
    <property type="protein sequence ID" value="OCF50751.1"/>
    <property type="molecule type" value="Genomic_DNA"/>
</dbReference>
<keyword evidence="6" id="KW-0805">Transcription regulation</keyword>
<keyword evidence="5" id="KW-0007">Acetylation</keyword>
<proteinExistence type="predicted"/>
<evidence type="ECO:0000313" key="11">
    <source>
        <dbReference type="EMBL" id="OCF50751.1"/>
    </source>
</evidence>
<evidence type="ECO:0000256" key="2">
    <source>
        <dbReference type="ARBA" id="ARBA00013184"/>
    </source>
</evidence>
<dbReference type="RefSeq" id="XP_019011970.1">
    <property type="nucleotide sequence ID" value="XM_019154567.1"/>
</dbReference>
<dbReference type="InterPro" id="IPR013178">
    <property type="entry name" value="Histone_AcTrfase_Rtt109/CBP"/>
</dbReference>
<dbReference type="GeneID" id="30171176"/>
<evidence type="ECO:0000256" key="5">
    <source>
        <dbReference type="ARBA" id="ARBA00022990"/>
    </source>
</evidence>
<dbReference type="GO" id="GO:0005634">
    <property type="term" value="C:nucleus"/>
    <property type="evidence" value="ECO:0007669"/>
    <property type="project" value="UniProtKB-SubCell"/>
</dbReference>
<dbReference type="KEGG" id="kpin:30171176"/>
<dbReference type="EMBL" id="CP144521">
    <property type="protein sequence ID" value="WWC68528.1"/>
    <property type="molecule type" value="Genomic_DNA"/>
</dbReference>
<dbReference type="EC" id="2.3.1.48" evidence="2"/>
<dbReference type="Proteomes" id="UP000094020">
    <property type="component" value="Chromosome 3"/>
</dbReference>
<reference evidence="11" key="3">
    <citation type="submission" date="2016-07" db="EMBL/GenBank/DDBJ databases">
        <title>Evolution of pathogenesis and genome organization in the Tremellales.</title>
        <authorList>
            <person name="Cuomo C."/>
            <person name="Litvintseva A."/>
            <person name="Heitman J."/>
            <person name="Chen Y."/>
            <person name="Sun S."/>
            <person name="Springer D."/>
            <person name="Dromer F."/>
            <person name="Young S."/>
            <person name="Zeng Q."/>
            <person name="Chapman S."/>
            <person name="Gujja S."/>
            <person name="Saif S."/>
            <person name="Birren B."/>
        </authorList>
    </citation>
    <scope>NUCLEOTIDE SEQUENCE</scope>
    <source>
        <strain evidence="11">CBS 10737</strain>
    </source>
</reference>
<keyword evidence="13" id="KW-1185">Reference proteome</keyword>
<reference evidence="12" key="2">
    <citation type="submission" date="2013-07" db="EMBL/GenBank/DDBJ databases">
        <authorList>
            <consortium name="The Broad Institute Genome Sequencing Platform"/>
            <person name="Cuomo C."/>
            <person name="Litvintseva A."/>
            <person name="Chen Y."/>
            <person name="Heitman J."/>
            <person name="Sun S."/>
            <person name="Springer D."/>
            <person name="Dromer F."/>
            <person name="Young S.K."/>
            <person name="Zeng Q."/>
            <person name="Gargeya S."/>
            <person name="Fitzgerald M."/>
            <person name="Abouelleil A."/>
            <person name="Alvarado L."/>
            <person name="Berlin A.M."/>
            <person name="Chapman S.B."/>
            <person name="Dewar J."/>
            <person name="Goldberg J."/>
            <person name="Griggs A."/>
            <person name="Gujja S."/>
            <person name="Hansen M."/>
            <person name="Howarth C."/>
            <person name="Imamovic A."/>
            <person name="Larimer J."/>
            <person name="McCowan C."/>
            <person name="Murphy C."/>
            <person name="Pearson M."/>
            <person name="Priest M."/>
            <person name="Roberts A."/>
            <person name="Saif S."/>
            <person name="Shea T."/>
            <person name="Sykes S."/>
            <person name="Wortman J."/>
            <person name="Nusbaum C."/>
            <person name="Birren B."/>
        </authorList>
    </citation>
    <scope>NUCLEOTIDE SEQUENCE</scope>
    <source>
        <strain evidence="12">CBS 10737</strain>
    </source>
</reference>
<comment type="subcellular location">
    <subcellularLocation>
        <location evidence="1">Nucleus</location>
    </subcellularLocation>
</comment>
<dbReference type="InterPro" id="IPR051236">
    <property type="entry name" value="HAT_RTT109-like"/>
</dbReference>
<feature type="region of interest" description="Disordered" evidence="10">
    <location>
        <begin position="68"/>
        <end position="90"/>
    </location>
</feature>
<evidence type="ECO:0000256" key="4">
    <source>
        <dbReference type="ARBA" id="ARBA00022763"/>
    </source>
</evidence>
<evidence type="ECO:0000256" key="1">
    <source>
        <dbReference type="ARBA" id="ARBA00004123"/>
    </source>
</evidence>
<dbReference type="OrthoDB" id="3361892at2759"/>
<feature type="compositionally biased region" description="Polar residues" evidence="10">
    <location>
        <begin position="396"/>
        <end position="408"/>
    </location>
</feature>
<dbReference type="GO" id="GO:0006974">
    <property type="term" value="P:DNA damage response"/>
    <property type="evidence" value="ECO:0007669"/>
    <property type="project" value="UniProtKB-KW"/>
</dbReference>
<comment type="catalytic activity">
    <reaction evidence="9">
        <text>L-lysyl-[histone] + acetyl-CoA = N(6)-acetyl-L-lysyl-[histone] + CoA + H(+)</text>
        <dbReference type="Rhea" id="RHEA:21992"/>
        <dbReference type="Rhea" id="RHEA-COMP:9845"/>
        <dbReference type="Rhea" id="RHEA-COMP:11338"/>
        <dbReference type="ChEBI" id="CHEBI:15378"/>
        <dbReference type="ChEBI" id="CHEBI:29969"/>
        <dbReference type="ChEBI" id="CHEBI:57287"/>
        <dbReference type="ChEBI" id="CHEBI:57288"/>
        <dbReference type="ChEBI" id="CHEBI:61930"/>
        <dbReference type="EC" id="2.3.1.48"/>
    </reaction>
    <physiologicalReaction direction="left-to-right" evidence="9">
        <dbReference type="Rhea" id="RHEA:21993"/>
    </physiologicalReaction>
</comment>
<gene>
    <name evidence="11" type="ORF">I206_02807</name>
    <name evidence="12" type="ORF">I206_102457</name>
</gene>
<dbReference type="InterPro" id="IPR016849">
    <property type="entry name" value="Rtt109"/>
</dbReference>
<dbReference type="PANTHER" id="PTHR31571">
    <property type="entry name" value="ALTERED INHERITANCE OF MITOCHONDRIA PROTEIN 6"/>
    <property type="match status" value="1"/>
</dbReference>
<accession>A0A1B9I5L4</accession>
<dbReference type="AlphaFoldDB" id="A0A1B9I5L4"/>